<evidence type="ECO:0000259" key="3">
    <source>
        <dbReference type="Pfam" id="PF09362"/>
    </source>
</evidence>
<organism evidence="4 5">
    <name type="scientific">Remersonia thermophila</name>
    <dbReference type="NCBI Taxonomy" id="72144"/>
    <lineage>
        <taxon>Eukaryota</taxon>
        <taxon>Fungi</taxon>
        <taxon>Dikarya</taxon>
        <taxon>Ascomycota</taxon>
        <taxon>Pezizomycotina</taxon>
        <taxon>Sordariomycetes</taxon>
        <taxon>Sordariomycetidae</taxon>
        <taxon>Sordariales</taxon>
        <taxon>Sordariales incertae sedis</taxon>
        <taxon>Remersonia</taxon>
    </lineage>
</organism>
<feature type="compositionally biased region" description="Low complexity" evidence="1">
    <location>
        <begin position="378"/>
        <end position="396"/>
    </location>
</feature>
<protein>
    <recommendedName>
        <fullName evidence="3">DUF1996 domain-containing protein</fullName>
    </recommendedName>
</protein>
<keyword evidence="2" id="KW-0732">Signal</keyword>
<evidence type="ECO:0000313" key="5">
    <source>
        <dbReference type="Proteomes" id="UP001600064"/>
    </source>
</evidence>
<comment type="caution">
    <text evidence="4">The sequence shown here is derived from an EMBL/GenBank/DDBJ whole genome shotgun (WGS) entry which is preliminary data.</text>
</comment>
<feature type="signal peptide" evidence="2">
    <location>
        <begin position="1"/>
        <end position="18"/>
    </location>
</feature>
<proteinExistence type="predicted"/>
<accession>A0ABR4DBQ5</accession>
<reference evidence="4 5" key="1">
    <citation type="journal article" date="2024" name="Commun. Biol.">
        <title>Comparative genomic analysis of thermophilic fungi reveals convergent evolutionary adaptations and gene losses.</title>
        <authorList>
            <person name="Steindorff A.S."/>
            <person name="Aguilar-Pontes M.V."/>
            <person name="Robinson A.J."/>
            <person name="Andreopoulos B."/>
            <person name="LaButti K."/>
            <person name="Kuo A."/>
            <person name="Mondo S."/>
            <person name="Riley R."/>
            <person name="Otillar R."/>
            <person name="Haridas S."/>
            <person name="Lipzen A."/>
            <person name="Grimwood J."/>
            <person name="Schmutz J."/>
            <person name="Clum A."/>
            <person name="Reid I.D."/>
            <person name="Moisan M.C."/>
            <person name="Butler G."/>
            <person name="Nguyen T.T.M."/>
            <person name="Dewar K."/>
            <person name="Conant G."/>
            <person name="Drula E."/>
            <person name="Henrissat B."/>
            <person name="Hansel C."/>
            <person name="Singer S."/>
            <person name="Hutchinson M.I."/>
            <person name="de Vries R.P."/>
            <person name="Natvig D.O."/>
            <person name="Powell A.J."/>
            <person name="Tsang A."/>
            <person name="Grigoriev I.V."/>
        </authorList>
    </citation>
    <scope>NUCLEOTIDE SEQUENCE [LARGE SCALE GENOMIC DNA]</scope>
    <source>
        <strain evidence="4 5">ATCC 22073</strain>
    </source>
</reference>
<dbReference type="RefSeq" id="XP_070866516.1">
    <property type="nucleotide sequence ID" value="XM_071011625.1"/>
</dbReference>
<dbReference type="Pfam" id="PF09362">
    <property type="entry name" value="DUF1996"/>
    <property type="match status" value="1"/>
</dbReference>
<dbReference type="PANTHER" id="PTHR43662">
    <property type="match status" value="1"/>
</dbReference>
<sequence length="419" mass="45233">MVRSLAAVAAAAAVKVAAQTSTTTSEFPFPTDGLPTYNGTGPTMLRFGCHQLVIDRIDPLVAPGQVPSHHQHQIVGGDAFAATMPSSDISALSSCTTCSYSEDFSNYWTANLYFRARNGTYKRVPQIPNYSDIFTNDPFISQTNGGMTVYYVSPGQNQVTAFPPGFRMFVGDATLRSPPDSPWDLSTQTCFRCFTGPDFEGDMLRPCLDPAVDTMHLPNKPCWGIRANVLFPTCWDGVNLDSPDHKSHVAYPVEGPHVFDGIGTAEECPSTHPVKIPQVMLEVIWDTTPFNDPDEWPEDGSQPFVLSTGDPTGYSQHADYIFGWKKDSLQVAMEAGCFMANCPGLAVQSVEQAAQCAVSELAGDVYDGWLTELPGNPAQPTVSTTTSSAAEPTPTGKGKGKGDDGKGKHGKRKAKRWSS</sequence>
<feature type="region of interest" description="Disordered" evidence="1">
    <location>
        <begin position="373"/>
        <end position="419"/>
    </location>
</feature>
<name>A0ABR4DBQ5_9PEZI</name>
<evidence type="ECO:0000313" key="4">
    <source>
        <dbReference type="EMBL" id="KAL2267789.1"/>
    </source>
</evidence>
<feature type="chain" id="PRO_5045516955" description="DUF1996 domain-containing protein" evidence="2">
    <location>
        <begin position="19"/>
        <end position="419"/>
    </location>
</feature>
<dbReference type="EMBL" id="JAZGUE010000004">
    <property type="protein sequence ID" value="KAL2267789.1"/>
    <property type="molecule type" value="Genomic_DNA"/>
</dbReference>
<evidence type="ECO:0000256" key="2">
    <source>
        <dbReference type="SAM" id="SignalP"/>
    </source>
</evidence>
<dbReference type="Proteomes" id="UP001600064">
    <property type="component" value="Unassembled WGS sequence"/>
</dbReference>
<evidence type="ECO:0000256" key="1">
    <source>
        <dbReference type="SAM" id="MobiDB-lite"/>
    </source>
</evidence>
<feature type="domain" description="DUF1996" evidence="3">
    <location>
        <begin position="58"/>
        <end position="324"/>
    </location>
</feature>
<dbReference type="InterPro" id="IPR018535">
    <property type="entry name" value="DUF1996"/>
</dbReference>
<dbReference type="PANTHER" id="PTHR43662:SF6">
    <property type="entry name" value="DUF1996 DOMAIN-CONTAINING PROTEIN"/>
    <property type="match status" value="1"/>
</dbReference>
<keyword evidence="5" id="KW-1185">Reference proteome</keyword>
<dbReference type="GeneID" id="98126269"/>
<gene>
    <name evidence="4" type="ORF">VTJ83DRAFT_5066</name>
</gene>
<feature type="compositionally biased region" description="Basic residues" evidence="1">
    <location>
        <begin position="408"/>
        <end position="419"/>
    </location>
</feature>